<dbReference type="Proteomes" id="UP001611548">
    <property type="component" value="Unassembled WGS sequence"/>
</dbReference>
<organism evidence="11 12">
    <name type="scientific">Streptomyces pathocidini</name>
    <dbReference type="NCBI Taxonomy" id="1650571"/>
    <lineage>
        <taxon>Bacteria</taxon>
        <taxon>Bacillati</taxon>
        <taxon>Actinomycetota</taxon>
        <taxon>Actinomycetes</taxon>
        <taxon>Kitasatosporales</taxon>
        <taxon>Streptomycetaceae</taxon>
        <taxon>Streptomyces</taxon>
    </lineage>
</organism>
<protein>
    <submittedName>
        <fullName evidence="11">Chaplin</fullName>
    </submittedName>
</protein>
<evidence type="ECO:0000256" key="4">
    <source>
        <dbReference type="ARBA" id="ARBA00022729"/>
    </source>
</evidence>
<accession>A0ABW7UV92</accession>
<evidence type="ECO:0000256" key="7">
    <source>
        <dbReference type="PROSITE-ProRule" id="PRU01232"/>
    </source>
</evidence>
<reference evidence="11 12" key="1">
    <citation type="submission" date="2024-10" db="EMBL/GenBank/DDBJ databases">
        <title>The Natural Products Discovery Center: Release of the First 8490 Sequenced Strains for Exploring Actinobacteria Biosynthetic Diversity.</title>
        <authorList>
            <person name="Kalkreuter E."/>
            <person name="Kautsar S.A."/>
            <person name="Yang D."/>
            <person name="Bader C.D."/>
            <person name="Teijaro C.N."/>
            <person name="Fluegel L."/>
            <person name="Davis C.M."/>
            <person name="Simpson J.R."/>
            <person name="Lauterbach L."/>
            <person name="Steele A.D."/>
            <person name="Gui C."/>
            <person name="Meng S."/>
            <person name="Li G."/>
            <person name="Viehrig K."/>
            <person name="Ye F."/>
            <person name="Su P."/>
            <person name="Kiefer A.F."/>
            <person name="Nichols A."/>
            <person name="Cepeda A.J."/>
            <person name="Yan W."/>
            <person name="Fan B."/>
            <person name="Jiang Y."/>
            <person name="Adhikari A."/>
            <person name="Zheng C.-J."/>
            <person name="Schuster L."/>
            <person name="Cowan T.M."/>
            <person name="Smanski M.J."/>
            <person name="Chevrette M.G."/>
            <person name="De Carvalho L.P.S."/>
            <person name="Shen B."/>
        </authorList>
    </citation>
    <scope>NUCLEOTIDE SEQUENCE [LARGE SCALE GENOMIC DNA]</scope>
    <source>
        <strain evidence="11 12">NPDC020327</strain>
    </source>
</reference>
<evidence type="ECO:0000313" key="11">
    <source>
        <dbReference type="EMBL" id="MFI1964678.1"/>
    </source>
</evidence>
<evidence type="ECO:0000313" key="12">
    <source>
        <dbReference type="Proteomes" id="UP001611548"/>
    </source>
</evidence>
<proteinExistence type="predicted"/>
<name>A0ABW7UV92_9ACTN</name>
<keyword evidence="2" id="KW-0134">Cell wall</keyword>
<feature type="region of interest" description="Disordered" evidence="8">
    <location>
        <begin position="137"/>
        <end position="159"/>
    </location>
</feature>
<evidence type="ECO:0000256" key="8">
    <source>
        <dbReference type="SAM" id="MobiDB-lite"/>
    </source>
</evidence>
<evidence type="ECO:0000259" key="10">
    <source>
        <dbReference type="PROSITE" id="PS51884"/>
    </source>
</evidence>
<comment type="subcellular location">
    <subcellularLocation>
        <location evidence="1">Secreted</location>
        <location evidence="1">Cell wall</location>
    </subcellularLocation>
</comment>
<feature type="region of interest" description="Disordered" evidence="8">
    <location>
        <begin position="34"/>
        <end position="83"/>
    </location>
</feature>
<feature type="domain" description="Chaplin" evidence="10">
    <location>
        <begin position="88"/>
        <end position="128"/>
    </location>
</feature>
<feature type="compositionally biased region" description="Basic and acidic residues" evidence="8">
    <location>
        <begin position="56"/>
        <end position="65"/>
    </location>
</feature>
<dbReference type="EMBL" id="JBIRWE010000004">
    <property type="protein sequence ID" value="MFI1964678.1"/>
    <property type="molecule type" value="Genomic_DNA"/>
</dbReference>
<dbReference type="PROSITE" id="PS51884">
    <property type="entry name" value="CHAPLIN"/>
    <property type="match status" value="1"/>
</dbReference>
<comment type="caution">
    <text evidence="11">The sequence shown here is derived from an EMBL/GenBank/DDBJ whole genome shotgun (WGS) entry which is preliminary data.</text>
</comment>
<evidence type="ECO:0000256" key="2">
    <source>
        <dbReference type="ARBA" id="ARBA00022512"/>
    </source>
</evidence>
<feature type="chain" id="PRO_5046520450" evidence="9">
    <location>
        <begin position="25"/>
        <end position="159"/>
    </location>
</feature>
<evidence type="ECO:0000256" key="3">
    <source>
        <dbReference type="ARBA" id="ARBA00022525"/>
    </source>
</evidence>
<dbReference type="InterPro" id="IPR005528">
    <property type="entry name" value="ChpA-H"/>
</dbReference>
<gene>
    <name evidence="11" type="ORF">ACH429_11250</name>
</gene>
<evidence type="ECO:0000256" key="5">
    <source>
        <dbReference type="ARBA" id="ARBA00022889"/>
    </source>
</evidence>
<sequence>MKRIARAATLTAASCALIVGGAGAAVAENGYGGGGGEEKPSYEEPIHRKPHKKEHKQREHREHRENHKKYYSNERNGDQGTNAAVLGSPGFLSGNAIQTPVSIPINLCGNTVDVIAALNPAFGNTCANVSGGGSGREGYGAHKGNGHKGNDNFKGGNRH</sequence>
<keyword evidence="6 7" id="KW-0034">Amyloid</keyword>
<evidence type="ECO:0000256" key="6">
    <source>
        <dbReference type="ARBA" id="ARBA00023087"/>
    </source>
</evidence>
<keyword evidence="5" id="KW-0130">Cell adhesion</keyword>
<keyword evidence="12" id="KW-1185">Reference proteome</keyword>
<evidence type="ECO:0000256" key="1">
    <source>
        <dbReference type="ARBA" id="ARBA00004191"/>
    </source>
</evidence>
<dbReference type="Pfam" id="PF03777">
    <property type="entry name" value="ChpA-C"/>
    <property type="match status" value="1"/>
</dbReference>
<feature type="compositionally biased region" description="Basic and acidic residues" evidence="8">
    <location>
        <begin position="36"/>
        <end position="47"/>
    </location>
</feature>
<keyword evidence="4 9" id="KW-0732">Signal</keyword>
<dbReference type="RefSeq" id="WP_079101374.1">
    <property type="nucleotide sequence ID" value="NZ_JBIRWE010000004.1"/>
</dbReference>
<evidence type="ECO:0000256" key="9">
    <source>
        <dbReference type="SAM" id="SignalP"/>
    </source>
</evidence>
<keyword evidence="3" id="KW-0964">Secreted</keyword>
<feature type="signal peptide" evidence="9">
    <location>
        <begin position="1"/>
        <end position="24"/>
    </location>
</feature>